<name>A0A1M5W6X0_9RHOB</name>
<dbReference type="EMBL" id="FQWM01000010">
    <property type="protein sequence ID" value="SHH83226.1"/>
    <property type="molecule type" value="Genomic_DNA"/>
</dbReference>
<evidence type="ECO:0000313" key="1">
    <source>
        <dbReference type="EMBL" id="SHH83226.1"/>
    </source>
</evidence>
<proteinExistence type="predicted"/>
<protein>
    <recommendedName>
        <fullName evidence="3">DUF3299 domain-containing protein</fullName>
    </recommendedName>
</protein>
<keyword evidence="2" id="KW-1185">Reference proteome</keyword>
<reference evidence="2" key="1">
    <citation type="submission" date="2016-11" db="EMBL/GenBank/DDBJ databases">
        <authorList>
            <person name="Varghese N."/>
            <person name="Submissions S."/>
        </authorList>
    </citation>
    <scope>NUCLEOTIDE SEQUENCE [LARGE SCALE GENOMIC DNA]</scope>
    <source>
        <strain evidence="2">DSM 28223</strain>
    </source>
</reference>
<gene>
    <name evidence="1" type="ORF">SAMN04488044_0024</name>
</gene>
<organism evidence="1 2">
    <name type="scientific">Cognatishimia maritima</name>
    <dbReference type="NCBI Taxonomy" id="870908"/>
    <lineage>
        <taxon>Bacteria</taxon>
        <taxon>Pseudomonadati</taxon>
        <taxon>Pseudomonadota</taxon>
        <taxon>Alphaproteobacteria</taxon>
        <taxon>Rhodobacterales</taxon>
        <taxon>Paracoccaceae</taxon>
        <taxon>Cognatishimia</taxon>
    </lineage>
</organism>
<dbReference type="STRING" id="870908.SAMN04488044_0024"/>
<dbReference type="AlphaFoldDB" id="A0A1M5W6X0"/>
<evidence type="ECO:0000313" key="2">
    <source>
        <dbReference type="Proteomes" id="UP000184211"/>
    </source>
</evidence>
<accession>A0A1M5W6X0</accession>
<evidence type="ECO:0008006" key="3">
    <source>
        <dbReference type="Google" id="ProtNLM"/>
    </source>
</evidence>
<sequence>MLKFWTTTQTTTRTLAIITSLTLGWIAPQAALGSSPEVAWNQFAQAMSVEQSDFTWKKDYPPSLQDGMTVKVTGYVVPVEAQPFFMSFLLVDDPQNCPFCGSGEGYGPVLEVQLKRPIAETPEFAQVTVEGTLRFVEDEYSSQLFRLVDAQVMD</sequence>
<dbReference type="Proteomes" id="UP000184211">
    <property type="component" value="Unassembled WGS sequence"/>
</dbReference>
<dbReference type="Gene3D" id="2.40.50.870">
    <property type="entry name" value="Protein of unknown function (DUF3299)"/>
    <property type="match status" value="1"/>
</dbReference>
<dbReference type="OrthoDB" id="7863575at2"/>